<gene>
    <name evidence="2" type="ORF">GCM10009105_08700</name>
</gene>
<dbReference type="SUPFAM" id="SSF54427">
    <property type="entry name" value="NTF2-like"/>
    <property type="match status" value="1"/>
</dbReference>
<dbReference type="EMBL" id="BAAAEU010000004">
    <property type="protein sequence ID" value="GAA0708806.1"/>
    <property type="molecule type" value="Genomic_DNA"/>
</dbReference>
<evidence type="ECO:0000259" key="1">
    <source>
        <dbReference type="Pfam" id="PF20409"/>
    </source>
</evidence>
<name>A0ABN1IDJ9_9GAMM</name>
<evidence type="ECO:0000313" key="2">
    <source>
        <dbReference type="EMBL" id="GAA0708806.1"/>
    </source>
</evidence>
<dbReference type="Gene3D" id="3.10.450.50">
    <property type="match status" value="1"/>
</dbReference>
<dbReference type="InterPro" id="IPR046860">
    <property type="entry name" value="SnoaL_5"/>
</dbReference>
<dbReference type="InterPro" id="IPR032710">
    <property type="entry name" value="NTF2-like_dom_sf"/>
</dbReference>
<dbReference type="Proteomes" id="UP001501523">
    <property type="component" value="Unassembled WGS sequence"/>
</dbReference>
<reference evidence="2 3" key="1">
    <citation type="journal article" date="2019" name="Int. J. Syst. Evol. Microbiol.">
        <title>The Global Catalogue of Microorganisms (GCM) 10K type strain sequencing project: providing services to taxonomists for standard genome sequencing and annotation.</title>
        <authorList>
            <consortium name="The Broad Institute Genomics Platform"/>
            <consortium name="The Broad Institute Genome Sequencing Center for Infectious Disease"/>
            <person name="Wu L."/>
            <person name="Ma J."/>
        </authorList>
    </citation>
    <scope>NUCLEOTIDE SEQUENCE [LARGE SCALE GENOMIC DNA]</scope>
    <source>
        <strain evidence="2 3">JCM 15421</strain>
    </source>
</reference>
<dbReference type="RefSeq" id="WP_343787547.1">
    <property type="nucleotide sequence ID" value="NZ_BAAAEU010000004.1"/>
</dbReference>
<protein>
    <recommendedName>
        <fullName evidence="1">SnoaL-like domain-containing protein</fullName>
    </recommendedName>
</protein>
<evidence type="ECO:0000313" key="3">
    <source>
        <dbReference type="Proteomes" id="UP001501523"/>
    </source>
</evidence>
<comment type="caution">
    <text evidence="2">The sequence shown here is derived from an EMBL/GenBank/DDBJ whole genome shotgun (WGS) entry which is preliminary data.</text>
</comment>
<organism evidence="2 3">
    <name type="scientific">Dokdonella soli</name>
    <dbReference type="NCBI Taxonomy" id="529810"/>
    <lineage>
        <taxon>Bacteria</taxon>
        <taxon>Pseudomonadati</taxon>
        <taxon>Pseudomonadota</taxon>
        <taxon>Gammaproteobacteria</taxon>
        <taxon>Lysobacterales</taxon>
        <taxon>Rhodanobacteraceae</taxon>
        <taxon>Dokdonella</taxon>
    </lineage>
</organism>
<proteinExistence type="predicted"/>
<sequence>MNTEQIAQRLVTLCREGKFEQAHDELYADNAVSIEPDGLPPGALGSVQGLAAIRDKGRQFQERTEAVHSMAVSEPLISGNWFCVTMTMDITMKQYGRMTMGEICVYHVHEGRIDREQFFYDVG</sequence>
<feature type="domain" description="SnoaL-like" evidence="1">
    <location>
        <begin position="1"/>
        <end position="120"/>
    </location>
</feature>
<dbReference type="Pfam" id="PF20409">
    <property type="entry name" value="SnoaL_5"/>
    <property type="match status" value="1"/>
</dbReference>
<keyword evidence="3" id="KW-1185">Reference proteome</keyword>
<accession>A0ABN1IDJ9</accession>